<evidence type="ECO:0000256" key="1">
    <source>
        <dbReference type="SAM" id="Coils"/>
    </source>
</evidence>
<evidence type="ECO:0000313" key="3">
    <source>
        <dbReference type="Proteomes" id="UP000199568"/>
    </source>
</evidence>
<dbReference type="AlphaFoldDB" id="A0A1I0FTW9"/>
<dbReference type="Proteomes" id="UP000199568">
    <property type="component" value="Unassembled WGS sequence"/>
</dbReference>
<sequence>MELKEFIEDEDFISKMSKAFADLRADFELDLHDTEEKIRELRSTHVDYKNNLDSLVSCSTVSSGVISGLRGTGKTHLFLLARDRINGDYENCKVLCVYLNVKRLHLPEDYNQEIFNRVFSIYLYDNIAKQLVGFLKNLKEERIINKILSIFDNDKRKLYKNIENTIVKISEFKNIVKNGTNKLEELSIGNINIDESNRELIEIKNSILTKLSLSDLEVGNSLDISMLEELSRNMAKGNTYINFLNIYDVRQQLIEIKELLKLRSITFYVDEWEKLYRIKSAQEFLSFYIDKINDTPFYFWIGVVPNRGGLHHLQKGADLQHEINLDKNLKIELSSQDKEECIAYYKKFINQRLKYYFKELGISYTILIDKTKKLEMLILGSMGIPRDFGTILLDCWVEFKEYRLSKLIQGRPNKYITESMIIKAIRNDGEKKISNISDNIAVMQVWRDLENFATNKKSSHICIETSRDNIEILSKEYFSELIYHRLLHFRKGHVPPKDKEIKNKLAVYALSYSCTYDLHQKDKLFSFVTEYETIHDKVRRYIYNPKAISNYIDIKEGEIILCKSEGCRQEINLHKMKHAVSSNECPFCGSKLFNH</sequence>
<keyword evidence="3" id="KW-1185">Reference proteome</keyword>
<dbReference type="EMBL" id="FOHU01000016">
    <property type="protein sequence ID" value="SET61897.1"/>
    <property type="molecule type" value="Genomic_DNA"/>
</dbReference>
<name>A0A1I0FTW9_9FIRM</name>
<accession>A0A1I0FTW9</accession>
<keyword evidence="1" id="KW-0175">Coiled coil</keyword>
<proteinExistence type="predicted"/>
<dbReference type="RefSeq" id="WP_090445766.1">
    <property type="nucleotide sequence ID" value="NZ_FOHU01000016.1"/>
</dbReference>
<evidence type="ECO:0000313" key="2">
    <source>
        <dbReference type="EMBL" id="SET61897.1"/>
    </source>
</evidence>
<dbReference type="OrthoDB" id="1889202at2"/>
<gene>
    <name evidence="2" type="ORF">SAMN05660297_02951</name>
</gene>
<dbReference type="STRING" id="426128.SAMN05660297_02951"/>
<organism evidence="2 3">
    <name type="scientific">Natronincola peptidivorans</name>
    <dbReference type="NCBI Taxonomy" id="426128"/>
    <lineage>
        <taxon>Bacteria</taxon>
        <taxon>Bacillati</taxon>
        <taxon>Bacillota</taxon>
        <taxon>Clostridia</taxon>
        <taxon>Peptostreptococcales</taxon>
        <taxon>Natronincolaceae</taxon>
        <taxon>Natronincola</taxon>
    </lineage>
</organism>
<reference evidence="2 3" key="1">
    <citation type="submission" date="2016-10" db="EMBL/GenBank/DDBJ databases">
        <authorList>
            <person name="de Groot N.N."/>
        </authorList>
    </citation>
    <scope>NUCLEOTIDE SEQUENCE [LARGE SCALE GENOMIC DNA]</scope>
    <source>
        <strain evidence="2 3">DSM 18979</strain>
    </source>
</reference>
<protein>
    <submittedName>
        <fullName evidence="2">Uncharacterized protein</fullName>
    </submittedName>
</protein>
<feature type="coiled-coil region" evidence="1">
    <location>
        <begin position="24"/>
        <end position="51"/>
    </location>
</feature>